<feature type="compositionally biased region" description="Basic and acidic residues" evidence="10">
    <location>
        <begin position="26"/>
        <end position="51"/>
    </location>
</feature>
<protein>
    <recommendedName>
        <fullName evidence="8 9">Ribosomal RNA-processing protein 8</fullName>
        <ecNumber evidence="9">2.1.1.-</ecNumber>
    </recommendedName>
</protein>
<dbReference type="EC" id="2.1.1.-" evidence="9"/>
<evidence type="ECO:0000313" key="12">
    <source>
        <dbReference type="Proteomes" id="UP001378960"/>
    </source>
</evidence>
<dbReference type="FunFam" id="1.10.10.2150:FF:000001">
    <property type="entry name" value="Ribosomal RNA-processing protein 8"/>
    <property type="match status" value="1"/>
</dbReference>
<comment type="caution">
    <text evidence="11">The sequence shown here is derived from an EMBL/GenBank/DDBJ whole genome shotgun (WGS) entry which is preliminary data.</text>
</comment>
<keyword evidence="5 9" id="KW-0808">Transferase</keyword>
<dbReference type="AlphaFoldDB" id="A0AAV5R0I5"/>
<comment type="function">
    <text evidence="9">S-adenosyl-L-methionine-dependent methyltransferase that specifically methylates the N(1) position of adenine in helix 25.1 in 25S rRNA. Required both for ribosomal 40S and 60S subunits biogenesis. Required for efficient pre-rRNA cleavage at site A2.</text>
</comment>
<evidence type="ECO:0000256" key="6">
    <source>
        <dbReference type="ARBA" id="ARBA00022691"/>
    </source>
</evidence>
<keyword evidence="7 9" id="KW-0539">Nucleus</keyword>
<dbReference type="InterPro" id="IPR042036">
    <property type="entry name" value="RRP8_N"/>
</dbReference>
<evidence type="ECO:0000256" key="7">
    <source>
        <dbReference type="ARBA" id="ARBA00023242"/>
    </source>
</evidence>
<keyword evidence="4 9" id="KW-0489">Methyltransferase</keyword>
<feature type="region of interest" description="Disordered" evidence="10">
    <location>
        <begin position="14"/>
        <end position="96"/>
    </location>
</feature>
<evidence type="ECO:0000256" key="4">
    <source>
        <dbReference type="ARBA" id="ARBA00022603"/>
    </source>
</evidence>
<dbReference type="GO" id="GO:0016433">
    <property type="term" value="F:rRNA (adenine) methyltransferase activity"/>
    <property type="evidence" value="ECO:0007669"/>
    <property type="project" value="UniProtKB-ARBA"/>
</dbReference>
<evidence type="ECO:0000256" key="9">
    <source>
        <dbReference type="RuleBase" id="RU365074"/>
    </source>
</evidence>
<dbReference type="PANTHER" id="PTHR12787">
    <property type="entry name" value="RIBOSOMAL RNA-PROCESSING PROTEIN 8"/>
    <property type="match status" value="1"/>
</dbReference>
<dbReference type="Proteomes" id="UP001378960">
    <property type="component" value="Unassembled WGS sequence"/>
</dbReference>
<evidence type="ECO:0000256" key="1">
    <source>
        <dbReference type="ARBA" id="ARBA00004604"/>
    </source>
</evidence>
<evidence type="ECO:0000313" key="11">
    <source>
        <dbReference type="EMBL" id="GMM44723.1"/>
    </source>
</evidence>
<keyword evidence="6 9" id="KW-0949">S-adenosyl-L-methionine</keyword>
<keyword evidence="3 9" id="KW-0698">rRNA processing</keyword>
<proteinExistence type="inferred from homology"/>
<evidence type="ECO:0000256" key="8">
    <source>
        <dbReference type="ARBA" id="ARBA00076672"/>
    </source>
</evidence>
<feature type="compositionally biased region" description="Basic and acidic residues" evidence="10">
    <location>
        <begin position="61"/>
        <end position="72"/>
    </location>
</feature>
<dbReference type="GO" id="GO:0042273">
    <property type="term" value="P:ribosomal large subunit biogenesis"/>
    <property type="evidence" value="ECO:0007669"/>
    <property type="project" value="TreeGrafter"/>
</dbReference>
<reference evidence="11 12" key="1">
    <citation type="journal article" date="2023" name="Elife">
        <title>Identification of key yeast species and microbe-microbe interactions impacting larval growth of Drosophila in the wild.</title>
        <authorList>
            <person name="Mure A."/>
            <person name="Sugiura Y."/>
            <person name="Maeda R."/>
            <person name="Honda K."/>
            <person name="Sakurai N."/>
            <person name="Takahashi Y."/>
            <person name="Watada M."/>
            <person name="Katoh T."/>
            <person name="Gotoh A."/>
            <person name="Gotoh Y."/>
            <person name="Taniguchi I."/>
            <person name="Nakamura K."/>
            <person name="Hayashi T."/>
            <person name="Katayama T."/>
            <person name="Uemura T."/>
            <person name="Hattori Y."/>
        </authorList>
    </citation>
    <scope>NUCLEOTIDE SEQUENCE [LARGE SCALE GENOMIC DNA]</scope>
    <source>
        <strain evidence="11 12">PK-24</strain>
    </source>
</reference>
<evidence type="ECO:0000256" key="2">
    <source>
        <dbReference type="ARBA" id="ARBA00006301"/>
    </source>
</evidence>
<dbReference type="Gene3D" id="1.10.10.2150">
    <property type="entry name" value="Ribosomal RNA-processing protein 8, N-terminal domain"/>
    <property type="match status" value="1"/>
</dbReference>
<dbReference type="PANTHER" id="PTHR12787:SF0">
    <property type="entry name" value="RIBOSOMAL RNA-PROCESSING PROTEIN 8"/>
    <property type="match status" value="1"/>
</dbReference>
<evidence type="ECO:0000256" key="3">
    <source>
        <dbReference type="ARBA" id="ARBA00022552"/>
    </source>
</evidence>
<gene>
    <name evidence="11" type="ORF">DAPK24_012980</name>
</gene>
<accession>A0AAV5R0I5</accession>
<sequence length="388" mass="44784">MLFDVDGWGLEDRKVKVQKTKKAKNIKRDKEIEERKEKKLQEKIENDENIKKGKKDKKLGKKDNNKEDKETKEDSEEDCKDKEVIQSEAPPPLIASSSLTPLQRKMLNKLNGSRFRWINEQLYTTTSDKALEMISKQPELYEEYHTGFASQVENWPENPVDIMIREIVYRGITKNINAPGGFRSGEGDWDKDDKRIVVADMGCGEANLAKEINKFSKKFNNSKSSKDTLKLFKKKYGNGKDIMSKVKKFKCEVHSFDLKKINEFITVADIKNVPLNDESCSVVIFCLSLMGTNFLDFIEEANRILVKGGDLWITEIKSRLSDSKSSEFIKAIESLGFKLKVMDDKNKMFTRFEFYKPITSKSHASIEAVRGDKAEGKWLLKPCIYKRR</sequence>
<dbReference type="InterPro" id="IPR029063">
    <property type="entry name" value="SAM-dependent_MTases_sf"/>
</dbReference>
<comment type="subcellular location">
    <subcellularLocation>
        <location evidence="1 9">Nucleus</location>
        <location evidence="1 9">Nucleolus</location>
    </subcellularLocation>
</comment>
<dbReference type="GO" id="GO:0005730">
    <property type="term" value="C:nucleolus"/>
    <property type="evidence" value="ECO:0007669"/>
    <property type="project" value="UniProtKB-SubCell"/>
</dbReference>
<dbReference type="Gene3D" id="3.40.50.150">
    <property type="entry name" value="Vaccinia Virus protein VP39"/>
    <property type="match status" value="1"/>
</dbReference>
<name>A0AAV5R0I5_PICKL</name>
<organism evidence="11 12">
    <name type="scientific">Pichia kluyveri</name>
    <name type="common">Yeast</name>
    <dbReference type="NCBI Taxonomy" id="36015"/>
    <lineage>
        <taxon>Eukaryota</taxon>
        <taxon>Fungi</taxon>
        <taxon>Dikarya</taxon>
        <taxon>Ascomycota</taxon>
        <taxon>Saccharomycotina</taxon>
        <taxon>Pichiomycetes</taxon>
        <taxon>Pichiales</taxon>
        <taxon>Pichiaceae</taxon>
        <taxon>Pichia</taxon>
    </lineage>
</organism>
<evidence type="ECO:0000256" key="10">
    <source>
        <dbReference type="SAM" id="MobiDB-lite"/>
    </source>
</evidence>
<dbReference type="Pfam" id="PF05148">
    <property type="entry name" value="Methyltransf_8"/>
    <property type="match status" value="2"/>
</dbReference>
<feature type="compositionally biased region" description="Basic residues" evidence="10">
    <location>
        <begin position="16"/>
        <end position="25"/>
    </location>
</feature>
<evidence type="ECO:0000256" key="5">
    <source>
        <dbReference type="ARBA" id="ARBA00022679"/>
    </source>
</evidence>
<dbReference type="SUPFAM" id="SSF53335">
    <property type="entry name" value="S-adenosyl-L-methionine-dependent methyltransferases"/>
    <property type="match status" value="1"/>
</dbReference>
<dbReference type="EMBL" id="BTGB01000001">
    <property type="protein sequence ID" value="GMM44723.1"/>
    <property type="molecule type" value="Genomic_DNA"/>
</dbReference>
<dbReference type="InterPro" id="IPR007823">
    <property type="entry name" value="RRP8"/>
</dbReference>
<keyword evidence="12" id="KW-1185">Reference proteome</keyword>
<comment type="similarity">
    <text evidence="2 9">Belongs to the methyltransferase superfamily. RRP8 family.</text>
</comment>